<evidence type="ECO:0000256" key="2">
    <source>
        <dbReference type="ARBA" id="ARBA00009613"/>
    </source>
</evidence>
<feature type="active site" description="Proton acceptor" evidence="7 8">
    <location>
        <position position="188"/>
    </location>
</feature>
<feature type="binding site" evidence="7 9">
    <location>
        <position position="132"/>
    </location>
    <ligand>
        <name>substrate</name>
    </ligand>
</feature>
<evidence type="ECO:0000256" key="8">
    <source>
        <dbReference type="PIRSR" id="PIRSR000102-1"/>
    </source>
</evidence>
<dbReference type="GO" id="GO:0006099">
    <property type="term" value="P:tricarboxylic acid cycle"/>
    <property type="evidence" value="ECO:0007669"/>
    <property type="project" value="UniProtKB-UniRule"/>
</dbReference>
<comment type="similarity">
    <text evidence="2 7">Belongs to the LDH/MDH superfamily. MDH type 2 family.</text>
</comment>
<dbReference type="OrthoDB" id="9802969at2"/>
<feature type="binding site" evidence="7 10">
    <location>
        <begin position="130"/>
        <end position="132"/>
    </location>
    <ligand>
        <name>NAD(+)</name>
        <dbReference type="ChEBI" id="CHEBI:57540"/>
    </ligand>
</feature>
<evidence type="ECO:0000256" key="7">
    <source>
        <dbReference type="HAMAP-Rule" id="MF_01517"/>
    </source>
</evidence>
<evidence type="ECO:0000256" key="10">
    <source>
        <dbReference type="PIRSR" id="PIRSR000102-3"/>
    </source>
</evidence>
<evidence type="ECO:0000256" key="5">
    <source>
        <dbReference type="ARBA" id="ARBA00023002"/>
    </source>
</evidence>
<feature type="domain" description="Lactate/malate dehydrogenase N-terminal" evidence="11">
    <location>
        <begin position="8"/>
        <end position="147"/>
    </location>
</feature>
<evidence type="ECO:0000313" key="13">
    <source>
        <dbReference type="EMBL" id="BBB14809.1"/>
    </source>
</evidence>
<dbReference type="GO" id="GO:0006108">
    <property type="term" value="P:malate metabolic process"/>
    <property type="evidence" value="ECO:0007669"/>
    <property type="project" value="InterPro"/>
</dbReference>
<organism evidence="13 14">
    <name type="scientific">Candidatus Rickettsiella viridis</name>
    <dbReference type="NCBI Taxonomy" id="676208"/>
    <lineage>
        <taxon>Bacteria</taxon>
        <taxon>Pseudomonadati</taxon>
        <taxon>Pseudomonadota</taxon>
        <taxon>Gammaproteobacteria</taxon>
        <taxon>Legionellales</taxon>
        <taxon>Coxiellaceae</taxon>
        <taxon>Rickettsiella</taxon>
    </lineage>
</organism>
<evidence type="ECO:0000259" key="11">
    <source>
        <dbReference type="Pfam" id="PF00056"/>
    </source>
</evidence>
<dbReference type="NCBIfam" id="TIGR01759">
    <property type="entry name" value="MalateDH-SF1"/>
    <property type="match status" value="1"/>
</dbReference>
<dbReference type="HAMAP" id="MF_01517">
    <property type="entry name" value="Malate_dehydrog_2"/>
    <property type="match status" value="1"/>
</dbReference>
<dbReference type="CDD" id="cd01338">
    <property type="entry name" value="MDH_chloroplast-like"/>
    <property type="match status" value="1"/>
</dbReference>
<keyword evidence="6 7" id="KW-0520">NAD</keyword>
<evidence type="ECO:0000256" key="4">
    <source>
        <dbReference type="ARBA" id="ARBA00022532"/>
    </source>
</evidence>
<evidence type="ECO:0000256" key="1">
    <source>
        <dbReference type="ARBA" id="ARBA00003966"/>
    </source>
</evidence>
<feature type="binding site" evidence="7 9">
    <location>
        <position position="93"/>
    </location>
    <ligand>
        <name>substrate</name>
    </ligand>
</feature>
<feature type="binding site" evidence="7 10">
    <location>
        <position position="106"/>
    </location>
    <ligand>
        <name>NAD(+)</name>
        <dbReference type="ChEBI" id="CHEBI:57540"/>
    </ligand>
</feature>
<dbReference type="EC" id="1.1.1.37" evidence="3 7"/>
<dbReference type="SUPFAM" id="SSF51735">
    <property type="entry name" value="NAD(P)-binding Rossmann-fold domains"/>
    <property type="match status" value="1"/>
</dbReference>
<dbReference type="FunFam" id="3.40.50.720:FF:000010">
    <property type="entry name" value="Malate dehydrogenase"/>
    <property type="match status" value="1"/>
</dbReference>
<dbReference type="RefSeq" id="WP_126322323.1">
    <property type="nucleotide sequence ID" value="NZ_AP018005.1"/>
</dbReference>
<reference evidence="13 14" key="1">
    <citation type="submission" date="2017-03" db="EMBL/GenBank/DDBJ databases">
        <title>The genome sequence of Candidatus Rickettsiella viridis.</title>
        <authorList>
            <person name="Nikoh N."/>
            <person name="Tsuchida T."/>
            <person name="Yamaguchi K."/>
            <person name="Maeda T."/>
            <person name="Shigenobu S."/>
            <person name="Fukatsu T."/>
        </authorList>
    </citation>
    <scope>NUCLEOTIDE SEQUENCE [LARGE SCALE GENOMIC DNA]</scope>
    <source>
        <strain evidence="13 14">Ap-RA04</strain>
    </source>
</reference>
<dbReference type="InterPro" id="IPR010945">
    <property type="entry name" value="Malate_DH_type2"/>
</dbReference>
<dbReference type="AlphaFoldDB" id="A0A2Z5UTJ3"/>
<dbReference type="FunFam" id="3.90.110.10:FF:000002">
    <property type="entry name" value="Malate dehydrogenase"/>
    <property type="match status" value="1"/>
</dbReference>
<dbReference type="InterPro" id="IPR036291">
    <property type="entry name" value="NAD(P)-bd_dom_sf"/>
</dbReference>
<dbReference type="InterPro" id="IPR001236">
    <property type="entry name" value="Lactate/malate_DH_N"/>
</dbReference>
<dbReference type="PIRSF" id="PIRSF000102">
    <property type="entry name" value="Lac_mal_DH"/>
    <property type="match status" value="1"/>
</dbReference>
<dbReference type="Proteomes" id="UP000282483">
    <property type="component" value="Chromosome"/>
</dbReference>
<dbReference type="PANTHER" id="PTHR23382">
    <property type="entry name" value="MALATE DEHYDROGENASE"/>
    <property type="match status" value="1"/>
</dbReference>
<keyword evidence="5 7" id="KW-0560">Oxidoreductase</keyword>
<evidence type="ECO:0000256" key="3">
    <source>
        <dbReference type="ARBA" id="ARBA00012995"/>
    </source>
</evidence>
<dbReference type="InterPro" id="IPR001557">
    <property type="entry name" value="L-lactate/malate_DH"/>
</dbReference>
<keyword evidence="4 7" id="KW-0816">Tricarboxylic acid cycle</keyword>
<feature type="binding site" evidence="7 9">
    <location>
        <position position="99"/>
    </location>
    <ligand>
        <name>substrate</name>
    </ligand>
</feature>
<gene>
    <name evidence="7 13" type="primary">mdh</name>
    <name evidence="13" type="ORF">RVIR1_02850</name>
</gene>
<comment type="function">
    <text evidence="1 7">Catalyzes the reversible oxidation of malate to oxaloacetate.</text>
</comment>
<dbReference type="NCBIfam" id="NF003916">
    <property type="entry name" value="PRK05442.1"/>
    <property type="match status" value="1"/>
</dbReference>
<feature type="binding site" evidence="7 9">
    <location>
        <position position="163"/>
    </location>
    <ligand>
        <name>substrate</name>
    </ligand>
</feature>
<comment type="catalytic activity">
    <reaction evidence="7">
        <text>(S)-malate + NAD(+) = oxaloacetate + NADH + H(+)</text>
        <dbReference type="Rhea" id="RHEA:21432"/>
        <dbReference type="ChEBI" id="CHEBI:15378"/>
        <dbReference type="ChEBI" id="CHEBI:15589"/>
        <dbReference type="ChEBI" id="CHEBI:16452"/>
        <dbReference type="ChEBI" id="CHEBI:57540"/>
        <dbReference type="ChEBI" id="CHEBI:57945"/>
        <dbReference type="EC" id="1.1.1.37"/>
    </reaction>
</comment>
<dbReference type="Pfam" id="PF02866">
    <property type="entry name" value="Ldh_1_C"/>
    <property type="match status" value="1"/>
</dbReference>
<dbReference type="InterPro" id="IPR015955">
    <property type="entry name" value="Lactate_DH/Glyco_Ohase_4_C"/>
</dbReference>
<feature type="binding site" evidence="7 10">
    <location>
        <begin position="12"/>
        <end position="18"/>
    </location>
    <ligand>
        <name>NAD(+)</name>
        <dbReference type="ChEBI" id="CHEBI:57540"/>
    </ligand>
</feature>
<dbReference type="Gene3D" id="3.40.50.720">
    <property type="entry name" value="NAD(P)-binding Rossmann-like Domain"/>
    <property type="match status" value="1"/>
</dbReference>
<dbReference type="SUPFAM" id="SSF56327">
    <property type="entry name" value="LDH C-terminal domain-like"/>
    <property type="match status" value="1"/>
</dbReference>
<dbReference type="EMBL" id="AP018005">
    <property type="protein sequence ID" value="BBB14809.1"/>
    <property type="molecule type" value="Genomic_DNA"/>
</dbReference>
<proteinExistence type="inferred from homology"/>
<protein>
    <recommendedName>
        <fullName evidence="3 7">Malate dehydrogenase</fullName>
        <ecNumber evidence="3 7">1.1.1.37</ecNumber>
    </recommendedName>
</protein>
<name>A0A2Z5UTJ3_9COXI</name>
<feature type="binding site" evidence="7">
    <location>
        <position position="113"/>
    </location>
    <ligand>
        <name>NAD(+)</name>
        <dbReference type="ChEBI" id="CHEBI:57540"/>
    </ligand>
</feature>
<keyword evidence="14" id="KW-1185">Reference proteome</keyword>
<dbReference type="KEGG" id="rvi:RVIR1_02850"/>
<evidence type="ECO:0000256" key="9">
    <source>
        <dbReference type="PIRSR" id="PIRSR000102-2"/>
    </source>
</evidence>
<dbReference type="Pfam" id="PF00056">
    <property type="entry name" value="Ldh_1_N"/>
    <property type="match status" value="1"/>
</dbReference>
<evidence type="ECO:0000313" key="14">
    <source>
        <dbReference type="Proteomes" id="UP000282483"/>
    </source>
</evidence>
<evidence type="ECO:0000256" key="6">
    <source>
        <dbReference type="ARBA" id="ARBA00023027"/>
    </source>
</evidence>
<dbReference type="InterPro" id="IPR022383">
    <property type="entry name" value="Lactate/malate_DH_C"/>
</dbReference>
<evidence type="ECO:0000259" key="12">
    <source>
        <dbReference type="Pfam" id="PF02866"/>
    </source>
</evidence>
<feature type="domain" description="Lactate/malate dehydrogenase C-terminal" evidence="12">
    <location>
        <begin position="157"/>
        <end position="325"/>
    </location>
</feature>
<dbReference type="GO" id="GO:0030060">
    <property type="term" value="F:L-malate dehydrogenase (NAD+) activity"/>
    <property type="evidence" value="ECO:0007669"/>
    <property type="project" value="UniProtKB-UniRule"/>
</dbReference>
<accession>A0A2Z5UTJ3</accession>
<sequence>MLKKSITVAVTGAAGQIGYALLFRIASGQMFGPDQPVKLHLLELEKSLPALHGIAMELDDCAFPLLEKIVCTRQMHEAMQGANWAILVGSMPRRDGMERADLLKINGGIFAPQGKAINDYAADDVRTFVVGNPCNTNCLIAMHHAPDVPRDRFFAMTLLDENRARSQLAKKAGVSVQEVSQLAIWGNHSSTQYPDFYNAKISGKPVIETISDENWLRNDFISLVQKRGAAVIKARGASSAASAANAVVGSVYHLTHETKQDDYFSIAFCSKGEYGIDEDLIFSFPSQVDAKGRLTIVENIQHNAFGKEKLLLTLNELRAERDEIKKLGLIESKLGVS</sequence>
<dbReference type="Gene3D" id="3.90.110.10">
    <property type="entry name" value="Lactate dehydrogenase/glycoside hydrolase, family 4, C-terminal"/>
    <property type="match status" value="1"/>
</dbReference>